<keyword evidence="2" id="KW-1003">Cell membrane</keyword>
<dbReference type="GO" id="GO:0005886">
    <property type="term" value="C:plasma membrane"/>
    <property type="evidence" value="ECO:0007669"/>
    <property type="project" value="UniProtKB-SubCell"/>
</dbReference>
<evidence type="ECO:0000256" key="4">
    <source>
        <dbReference type="ARBA" id="ARBA00022989"/>
    </source>
</evidence>
<evidence type="ECO:0000313" key="9">
    <source>
        <dbReference type="Proteomes" id="UP000515570"/>
    </source>
</evidence>
<evidence type="ECO:0000256" key="2">
    <source>
        <dbReference type="ARBA" id="ARBA00022475"/>
    </source>
</evidence>
<evidence type="ECO:0000313" key="8">
    <source>
        <dbReference type="EMBL" id="QMV86011.1"/>
    </source>
</evidence>
<comment type="subcellular location">
    <subcellularLocation>
        <location evidence="1">Cell membrane</location>
        <topology evidence="1">Multi-pass membrane protein</topology>
    </subcellularLocation>
</comment>
<accession>A0A7G5FHC0</accession>
<proteinExistence type="predicted"/>
<keyword evidence="5 6" id="KW-0472">Membrane</keyword>
<evidence type="ECO:0000256" key="3">
    <source>
        <dbReference type="ARBA" id="ARBA00022692"/>
    </source>
</evidence>
<dbReference type="AlphaFoldDB" id="A0A7G5FHC0"/>
<dbReference type="InterPro" id="IPR051791">
    <property type="entry name" value="Pra-immunoreactive"/>
</dbReference>
<protein>
    <submittedName>
        <fullName evidence="8">RDD family protein</fullName>
    </submittedName>
</protein>
<evidence type="ECO:0000256" key="6">
    <source>
        <dbReference type="SAM" id="Phobius"/>
    </source>
</evidence>
<evidence type="ECO:0000256" key="1">
    <source>
        <dbReference type="ARBA" id="ARBA00004651"/>
    </source>
</evidence>
<organism evidence="8 9">
    <name type="scientific">Corynebacterium hindlerae</name>
    <dbReference type="NCBI Taxonomy" id="699041"/>
    <lineage>
        <taxon>Bacteria</taxon>
        <taxon>Bacillati</taxon>
        <taxon>Actinomycetota</taxon>
        <taxon>Actinomycetes</taxon>
        <taxon>Mycobacteriales</taxon>
        <taxon>Corynebacteriaceae</taxon>
        <taxon>Corynebacterium</taxon>
    </lineage>
</organism>
<sequence length="157" mass="17254">MAAPQDNNAPSTTKRVIACIIDFVGLQALTTVFLLWEVNSLASGSFLKWMGLGSLPLYFVLMFGYAVATEVLWGGSIGKQIMGLAVVDATTSQRLNWKQALRRNLWRFTKILPFVGWIITPIIGCVLIAQISSSPDHRGPHDRAANARVVSKFAHLN</sequence>
<dbReference type="PANTHER" id="PTHR36115:SF4">
    <property type="entry name" value="MEMBRANE PROTEIN"/>
    <property type="match status" value="1"/>
</dbReference>
<keyword evidence="3 6" id="KW-0812">Transmembrane</keyword>
<keyword evidence="9" id="KW-1185">Reference proteome</keyword>
<dbReference type="Pfam" id="PF06271">
    <property type="entry name" value="RDD"/>
    <property type="match status" value="1"/>
</dbReference>
<dbReference type="EMBL" id="CP059833">
    <property type="protein sequence ID" value="QMV86011.1"/>
    <property type="molecule type" value="Genomic_DNA"/>
</dbReference>
<dbReference type="InterPro" id="IPR010432">
    <property type="entry name" value="RDD"/>
</dbReference>
<feature type="transmembrane region" description="Helical" evidence="6">
    <location>
        <begin position="16"/>
        <end position="36"/>
    </location>
</feature>
<feature type="transmembrane region" description="Helical" evidence="6">
    <location>
        <begin position="111"/>
        <end position="131"/>
    </location>
</feature>
<reference evidence="8 9" key="1">
    <citation type="submission" date="2020-07" db="EMBL/GenBank/DDBJ databases">
        <title>non toxigenic Corynebacterium sp. nov from a clinical source.</title>
        <authorList>
            <person name="Bernier A.-M."/>
            <person name="Bernard K."/>
        </authorList>
    </citation>
    <scope>NUCLEOTIDE SEQUENCE [LARGE SCALE GENOMIC DNA]</scope>
    <source>
        <strain evidence="9">NML 93-0612</strain>
    </source>
</reference>
<keyword evidence="4 6" id="KW-1133">Transmembrane helix</keyword>
<feature type="domain" description="RDD" evidence="7">
    <location>
        <begin position="10"/>
        <end position="146"/>
    </location>
</feature>
<evidence type="ECO:0000259" key="7">
    <source>
        <dbReference type="Pfam" id="PF06271"/>
    </source>
</evidence>
<dbReference type="PANTHER" id="PTHR36115">
    <property type="entry name" value="PROLINE-RICH ANTIGEN HOMOLOG-RELATED"/>
    <property type="match status" value="1"/>
</dbReference>
<gene>
    <name evidence="8" type="ORF">HW450_04645</name>
</gene>
<evidence type="ECO:0000256" key="5">
    <source>
        <dbReference type="ARBA" id="ARBA00023136"/>
    </source>
</evidence>
<dbReference type="Proteomes" id="UP000515570">
    <property type="component" value="Chromosome"/>
</dbReference>
<feature type="transmembrane region" description="Helical" evidence="6">
    <location>
        <begin position="56"/>
        <end position="73"/>
    </location>
</feature>
<name>A0A7G5FHC0_9CORY</name>